<evidence type="ECO:0000256" key="5">
    <source>
        <dbReference type="ARBA" id="ARBA00022989"/>
    </source>
</evidence>
<gene>
    <name evidence="9" type="ORF">Q4Q35_06835</name>
</gene>
<evidence type="ECO:0000313" key="10">
    <source>
        <dbReference type="Proteomes" id="UP001176883"/>
    </source>
</evidence>
<comment type="caution">
    <text evidence="9">The sequence shown here is derived from an EMBL/GenBank/DDBJ whole genome shotgun (WGS) entry which is preliminary data.</text>
</comment>
<keyword evidence="2" id="KW-1003">Cell membrane</keyword>
<evidence type="ECO:0000256" key="1">
    <source>
        <dbReference type="ARBA" id="ARBA00004429"/>
    </source>
</evidence>
<evidence type="ECO:0000259" key="8">
    <source>
        <dbReference type="Pfam" id="PF06808"/>
    </source>
</evidence>
<proteinExistence type="predicted"/>
<dbReference type="InterPro" id="IPR004681">
    <property type="entry name" value="TRAP_DctM"/>
</dbReference>
<name>A0ABT8W8R7_9FLAO</name>
<evidence type="ECO:0000256" key="4">
    <source>
        <dbReference type="ARBA" id="ARBA00022692"/>
    </source>
</evidence>
<comment type="subcellular location">
    <subcellularLocation>
        <location evidence="1">Cell inner membrane</location>
        <topology evidence="1">Multi-pass membrane protein</topology>
    </subcellularLocation>
</comment>
<protein>
    <submittedName>
        <fullName evidence="9">TRAP transporter large permease subunit</fullName>
    </submittedName>
</protein>
<dbReference type="Pfam" id="PF06808">
    <property type="entry name" value="DctM"/>
    <property type="match status" value="1"/>
</dbReference>
<organism evidence="9 10">
    <name type="scientific">Flavivirga aquimarina</name>
    <dbReference type="NCBI Taxonomy" id="2027862"/>
    <lineage>
        <taxon>Bacteria</taxon>
        <taxon>Pseudomonadati</taxon>
        <taxon>Bacteroidota</taxon>
        <taxon>Flavobacteriia</taxon>
        <taxon>Flavobacteriales</taxon>
        <taxon>Flavobacteriaceae</taxon>
        <taxon>Flavivirga</taxon>
    </lineage>
</organism>
<keyword evidence="6 7" id="KW-0472">Membrane</keyword>
<keyword evidence="10" id="KW-1185">Reference proteome</keyword>
<feature type="domain" description="TRAP C4-dicarboxylate transport system permease DctM subunit" evidence="8">
    <location>
        <begin position="12"/>
        <end position="107"/>
    </location>
</feature>
<evidence type="ECO:0000256" key="2">
    <source>
        <dbReference type="ARBA" id="ARBA00022475"/>
    </source>
</evidence>
<dbReference type="Proteomes" id="UP001176883">
    <property type="component" value="Unassembled WGS sequence"/>
</dbReference>
<keyword evidence="5 7" id="KW-1133">Transmembrane helix</keyword>
<dbReference type="PANTHER" id="PTHR33362:SF2">
    <property type="entry name" value="TRAP TRANSPORTER LARGE PERMEASE PROTEIN"/>
    <property type="match status" value="1"/>
</dbReference>
<dbReference type="RefSeq" id="WP_303277210.1">
    <property type="nucleotide sequence ID" value="NZ_JAUOEK010000073.1"/>
</dbReference>
<keyword evidence="3" id="KW-0997">Cell inner membrane</keyword>
<dbReference type="InterPro" id="IPR010656">
    <property type="entry name" value="DctM"/>
</dbReference>
<feature type="non-terminal residue" evidence="9">
    <location>
        <position position="107"/>
    </location>
</feature>
<evidence type="ECO:0000256" key="6">
    <source>
        <dbReference type="ARBA" id="ARBA00023136"/>
    </source>
</evidence>
<accession>A0ABT8W8R7</accession>
<keyword evidence="4 7" id="KW-0812">Transmembrane</keyword>
<evidence type="ECO:0000313" key="9">
    <source>
        <dbReference type="EMBL" id="MDO5969516.1"/>
    </source>
</evidence>
<dbReference type="PANTHER" id="PTHR33362">
    <property type="entry name" value="SIALIC ACID TRAP TRANSPORTER PERMEASE PROTEIN SIAT-RELATED"/>
    <property type="match status" value="1"/>
</dbReference>
<sequence length="107" mass="11413">MSIEVISILVLFISFFALLMLKVPVAYSIGISTTISLLLNIDKLPGITTISQRMITGIDSFALLAIPFFVLAGEIMKRGGIANRLINFAKSLVASLPGGLAYVNVLA</sequence>
<feature type="transmembrane region" description="Helical" evidence="7">
    <location>
        <begin position="52"/>
        <end position="73"/>
    </location>
</feature>
<evidence type="ECO:0000256" key="7">
    <source>
        <dbReference type="SAM" id="Phobius"/>
    </source>
</evidence>
<reference evidence="9" key="1">
    <citation type="submission" date="2023-07" db="EMBL/GenBank/DDBJ databases">
        <title>Two novel species in the genus Flavivirga.</title>
        <authorList>
            <person name="Kwon K."/>
        </authorList>
    </citation>
    <scope>NUCLEOTIDE SEQUENCE</scope>
    <source>
        <strain evidence="9">KCTC 52353</strain>
    </source>
</reference>
<evidence type="ECO:0000256" key="3">
    <source>
        <dbReference type="ARBA" id="ARBA00022519"/>
    </source>
</evidence>
<dbReference type="EMBL" id="JAUOEK010000073">
    <property type="protein sequence ID" value="MDO5969516.1"/>
    <property type="molecule type" value="Genomic_DNA"/>
</dbReference>
<feature type="transmembrane region" description="Helical" evidence="7">
    <location>
        <begin position="85"/>
        <end position="105"/>
    </location>
</feature>